<evidence type="ECO:0000256" key="2">
    <source>
        <dbReference type="SAM" id="MobiDB-lite"/>
    </source>
</evidence>
<feature type="compositionally biased region" description="Low complexity" evidence="2">
    <location>
        <begin position="677"/>
        <end position="778"/>
    </location>
</feature>
<proteinExistence type="predicted"/>
<dbReference type="AlphaFoldDB" id="A0A9N9AHB6"/>
<sequence>MLDNLYISQRAANAIIADVAPYRISSEALFAINTFLDEFLYCLIDSARSLDLVRIKLAIGQVLPTSLGKNAVQEAELELKTYWESGNSDHTQERTIEINPFPLQKVFEQFRIKCQYFSTLGERASDDRGRNLVPDLYGAEGIHIAPSLAIYLTAVLEYVGEYTLILVAKISERQGSEVAKDREVYIALIEDAQIYPLFQSLKSPISKTFSSPMSSPISTTHTNSDSSKSPRLRSPISPIGNGNVNGGFKNSSATPTSPIKSSIDRNSRSSGNSSEYKMRSTKSTQSLQSQGDGETDMKSISSMEDNLEKMRSFETLISSNQTMKVSLTPNRLITIETHKRPPKLAPREPVAQENLYEFLKNTSPDDVLSDGRIKKKDSKVDLFQRRGKAIDKLDKVSEHSATTSATSSPSSPGNTPRYKPLIPSSSPYAFYNSASISQALSAKSYEDQSRYNTSPLQTPKTAPGSLHHSKSMDQAQSTYYNQSKGSRSTGQKRNKRRHAEQDLIDFLSTTPPSEQTEFPQSVKKDNFSPEIVKKKEKKFKKLFFRSRKSLNEDTMNQQRHNNNVSFKNNYISTNLQGSNKPARYVKIEIPRILSKEEGNQEQIIFDQVEQSRHARHISRTSLSSSTQNSQLPPLKEDVSSVSDKNRSDPVPTTNLRSSSQSTNSTNLTNPANSEILKNSTNSSNLKSSANLTNSAQSTNLTNSVNSTNSTHLKNSLNSENLKNSTNLTNLKSSTNSTNLKSSANSANLKNSANLTNLKSSANSTNLKSSTNSTNLKSSANLTNLKNSINSTNSANSANLKNSANYTNLKSSANSTNLKNFKSSANLPILKNSANSANLKSSANLKANLKNSTNSTNLKVNLKNSTHLKHSTNSINLKYSVNLKKNNSANLTNLKDFANSSDSANLASTQNNQKNKEIIENKEIKENKEIIENEENEEIIESEEIIEIIEDEEIENIEKTVKIDHFMEDMIIAELKLVEKEYEVNTQQITIDECKEKEEKKEKMKEVDEVKEMKEVEEVKEVKEVEGMKEMKEVEEVNEMEEREESFVAEWLLGTKLTFKEIRILVQESEEYYNIEIQ</sequence>
<feature type="compositionally biased region" description="Low complexity" evidence="2">
    <location>
        <begin position="652"/>
        <end position="669"/>
    </location>
</feature>
<dbReference type="Proteomes" id="UP000789706">
    <property type="component" value="Unassembled WGS sequence"/>
</dbReference>
<comment type="caution">
    <text evidence="3">The sequence shown here is derived from an EMBL/GenBank/DDBJ whole genome shotgun (WGS) entry which is preliminary data.</text>
</comment>
<reference evidence="3" key="1">
    <citation type="submission" date="2021-06" db="EMBL/GenBank/DDBJ databases">
        <authorList>
            <person name="Kallberg Y."/>
            <person name="Tangrot J."/>
            <person name="Rosling A."/>
        </authorList>
    </citation>
    <scope>NUCLEOTIDE SEQUENCE</scope>
    <source>
        <strain evidence="3">AZ414A</strain>
    </source>
</reference>
<feature type="region of interest" description="Disordered" evidence="2">
    <location>
        <begin position="393"/>
        <end position="421"/>
    </location>
</feature>
<dbReference type="Gene3D" id="1.10.20.10">
    <property type="entry name" value="Histone, subunit A"/>
    <property type="match status" value="1"/>
</dbReference>
<organism evidence="3 4">
    <name type="scientific">Diversispora eburnea</name>
    <dbReference type="NCBI Taxonomy" id="1213867"/>
    <lineage>
        <taxon>Eukaryota</taxon>
        <taxon>Fungi</taxon>
        <taxon>Fungi incertae sedis</taxon>
        <taxon>Mucoromycota</taxon>
        <taxon>Glomeromycotina</taxon>
        <taxon>Glomeromycetes</taxon>
        <taxon>Diversisporales</taxon>
        <taxon>Diversisporaceae</taxon>
        <taxon>Diversispora</taxon>
    </lineage>
</organism>
<dbReference type="EMBL" id="CAJVPK010000581">
    <property type="protein sequence ID" value="CAG8528562.1"/>
    <property type="molecule type" value="Genomic_DNA"/>
</dbReference>
<feature type="compositionally biased region" description="Polar residues" evidence="2">
    <location>
        <begin position="268"/>
        <end position="299"/>
    </location>
</feature>
<evidence type="ECO:0000313" key="3">
    <source>
        <dbReference type="EMBL" id="CAG8528562.1"/>
    </source>
</evidence>
<dbReference type="GO" id="GO:0046982">
    <property type="term" value="F:protein heterodimerization activity"/>
    <property type="evidence" value="ECO:0007669"/>
    <property type="project" value="InterPro"/>
</dbReference>
<feature type="region of interest" description="Disordered" evidence="2">
    <location>
        <begin position="615"/>
        <end position="778"/>
    </location>
</feature>
<feature type="compositionally biased region" description="Low complexity" evidence="2">
    <location>
        <begin position="619"/>
        <end position="631"/>
    </location>
</feature>
<feature type="compositionally biased region" description="Polar residues" evidence="2">
    <location>
        <begin position="450"/>
        <end position="460"/>
    </location>
</feature>
<dbReference type="InterPro" id="IPR009072">
    <property type="entry name" value="Histone-fold"/>
</dbReference>
<feature type="region of interest" description="Disordered" evidence="2">
    <location>
        <begin position="447"/>
        <end position="498"/>
    </location>
</feature>
<accession>A0A9N9AHB6</accession>
<feature type="compositionally biased region" description="Basic and acidic residues" evidence="2">
    <location>
        <begin position="634"/>
        <end position="647"/>
    </location>
</feature>
<feature type="compositionally biased region" description="Low complexity" evidence="2">
    <location>
        <begin position="400"/>
        <end position="412"/>
    </location>
</feature>
<evidence type="ECO:0000256" key="1">
    <source>
        <dbReference type="SAM" id="Coils"/>
    </source>
</evidence>
<feature type="region of interest" description="Disordered" evidence="2">
    <location>
        <begin position="209"/>
        <end position="299"/>
    </location>
</feature>
<protein>
    <submittedName>
        <fullName evidence="3">6365_t:CDS:1</fullName>
    </submittedName>
</protein>
<feature type="coiled-coil region" evidence="1">
    <location>
        <begin position="913"/>
        <end position="951"/>
    </location>
</feature>
<feature type="compositionally biased region" description="Polar residues" evidence="2">
    <location>
        <begin position="248"/>
        <end position="260"/>
    </location>
</feature>
<evidence type="ECO:0000313" key="4">
    <source>
        <dbReference type="Proteomes" id="UP000789706"/>
    </source>
</evidence>
<keyword evidence="1" id="KW-0175">Coiled coil</keyword>
<name>A0A9N9AHB6_9GLOM</name>
<feature type="compositionally biased region" description="Polar residues" evidence="2">
    <location>
        <begin position="472"/>
        <end position="489"/>
    </location>
</feature>
<dbReference type="OrthoDB" id="5382203at2759"/>
<gene>
    <name evidence="3" type="ORF">DEBURN_LOCUS6024</name>
</gene>
<feature type="compositionally biased region" description="Polar residues" evidence="2">
    <location>
        <begin position="209"/>
        <end position="229"/>
    </location>
</feature>
<keyword evidence="4" id="KW-1185">Reference proteome</keyword>